<dbReference type="Gene3D" id="3.30.300.30">
    <property type="match status" value="1"/>
</dbReference>
<protein>
    <submittedName>
        <fullName evidence="5">Long-chain fatty acid--CoA ligase</fullName>
    </submittedName>
</protein>
<dbReference type="InterPro" id="IPR042099">
    <property type="entry name" value="ANL_N_sf"/>
</dbReference>
<dbReference type="EMBL" id="NWMT01000189">
    <property type="protein sequence ID" value="PCC98613.1"/>
    <property type="molecule type" value="Genomic_DNA"/>
</dbReference>
<dbReference type="GO" id="GO:0006631">
    <property type="term" value="P:fatty acid metabolic process"/>
    <property type="evidence" value="ECO:0007669"/>
    <property type="project" value="TreeGrafter"/>
</dbReference>
<dbReference type="AlphaFoldDB" id="A0AA91Z573"/>
<evidence type="ECO:0000313" key="6">
    <source>
        <dbReference type="EMBL" id="QFY55575.1"/>
    </source>
</evidence>
<accession>A0AA91Z573</accession>
<evidence type="ECO:0000313" key="7">
    <source>
        <dbReference type="Proteomes" id="UP000243750"/>
    </source>
</evidence>
<evidence type="ECO:0000256" key="1">
    <source>
        <dbReference type="ARBA" id="ARBA00006432"/>
    </source>
</evidence>
<dbReference type="InterPro" id="IPR000873">
    <property type="entry name" value="AMP-dep_synth/lig_dom"/>
</dbReference>
<dbReference type="GO" id="GO:0031956">
    <property type="term" value="F:medium-chain fatty acid-CoA ligase activity"/>
    <property type="evidence" value="ECO:0007669"/>
    <property type="project" value="TreeGrafter"/>
</dbReference>
<dbReference type="PROSITE" id="PS00455">
    <property type="entry name" value="AMP_BINDING"/>
    <property type="match status" value="1"/>
</dbReference>
<keyword evidence="8" id="KW-1185">Reference proteome</keyword>
<feature type="domain" description="AMP-binding enzyme C-terminal" evidence="4">
    <location>
        <begin position="407"/>
        <end position="481"/>
    </location>
</feature>
<dbReference type="PANTHER" id="PTHR43201">
    <property type="entry name" value="ACYL-COA SYNTHETASE"/>
    <property type="match status" value="1"/>
</dbReference>
<dbReference type="EMBL" id="CP033116">
    <property type="protein sequence ID" value="QFY55575.1"/>
    <property type="molecule type" value="Genomic_DNA"/>
</dbReference>
<organism evidence="5 7">
    <name type="scientific">Halopseudomonas pelagia</name>
    <dbReference type="NCBI Taxonomy" id="553151"/>
    <lineage>
        <taxon>Bacteria</taxon>
        <taxon>Pseudomonadati</taxon>
        <taxon>Pseudomonadota</taxon>
        <taxon>Gammaproteobacteria</taxon>
        <taxon>Pseudomonadales</taxon>
        <taxon>Pseudomonadaceae</taxon>
        <taxon>Halopseudomonas</taxon>
    </lineage>
</organism>
<proteinExistence type="inferred from homology"/>
<dbReference type="InterPro" id="IPR020845">
    <property type="entry name" value="AMP-binding_CS"/>
</dbReference>
<evidence type="ECO:0000259" key="3">
    <source>
        <dbReference type="Pfam" id="PF00501"/>
    </source>
</evidence>
<sequence length="497" mass="53937">MTAQLICGELERSGDEVAQRALQLAGGLARLGVEDGDVIAVMLRNGPVFIDAIQSCQTAGCFYCPVNWHFKADEVAFLLEDSAAKVFLVEADLLDDLAGIIPDGVVVLVNGGGGSLRTGHLRYETWLAEQAPYAGEPRTPRAHMAYTSGTTGRPKGVKRLAPPVEEREAMAAAMRELSRAAWGIEPGVRTLVSAPLYHSAPSSFAQQSILQAELMVVMPRFDAEQTLALIEQYRIDTVFLVPIMYVRLLRLPAEIKAQYDLSSVRFVASTGAPCAPDVKLAMLDWWGPVIYETYASSETGMITIQDPVSARRKPGSVGLPIGQTRIRIIDEQGNDCPLGEPGVIYVRQPAVPDFTYLNNDEARSKAGLGDLATVGDIGYLDEEGYLFICDRKSDMVISGGVNIYPAEIEHQLITLPGVADCAVFGVPDAEYGESLVAVVATADPALNEEVIKNFIRQRMASYKTPRQVHLVASLPRDDNGKVAKRRLKDAYATPQGN</sequence>
<comment type="similarity">
    <text evidence="1">Belongs to the ATP-dependent AMP-binding enzyme family.</text>
</comment>
<dbReference type="SUPFAM" id="SSF56801">
    <property type="entry name" value="Acetyl-CoA synthetase-like"/>
    <property type="match status" value="1"/>
</dbReference>
<dbReference type="Proteomes" id="UP000344571">
    <property type="component" value="Chromosome"/>
</dbReference>
<dbReference type="RefSeq" id="WP_096347338.1">
    <property type="nucleotide sequence ID" value="NZ_CP033116.1"/>
</dbReference>
<dbReference type="Pfam" id="PF00501">
    <property type="entry name" value="AMP-binding"/>
    <property type="match status" value="1"/>
</dbReference>
<dbReference type="Pfam" id="PF13193">
    <property type="entry name" value="AMP-binding_C"/>
    <property type="match status" value="1"/>
</dbReference>
<dbReference type="Gene3D" id="3.40.50.12780">
    <property type="entry name" value="N-terminal domain of ligase-like"/>
    <property type="match status" value="1"/>
</dbReference>
<dbReference type="PANTHER" id="PTHR43201:SF5">
    <property type="entry name" value="MEDIUM-CHAIN ACYL-COA LIGASE ACSF2, MITOCHONDRIAL"/>
    <property type="match status" value="1"/>
</dbReference>
<dbReference type="Proteomes" id="UP000243750">
    <property type="component" value="Unassembled WGS sequence"/>
</dbReference>
<evidence type="ECO:0000313" key="5">
    <source>
        <dbReference type="EMBL" id="PCC98613.1"/>
    </source>
</evidence>
<evidence type="ECO:0000313" key="8">
    <source>
        <dbReference type="Proteomes" id="UP000344571"/>
    </source>
</evidence>
<reference evidence="5 7" key="1">
    <citation type="submission" date="2017-09" db="EMBL/GenBank/DDBJ databases">
        <title>Bacterial and phytoplankton interrelationship in Kongsfjorden, an Arctic fjord.</title>
        <authorList>
            <person name="Sinha R."/>
            <person name="Krishnan K."/>
        </authorList>
    </citation>
    <scope>NUCLEOTIDE SEQUENCE [LARGE SCALE GENOMIC DNA]</scope>
    <source>
        <strain evidence="5 7">58</strain>
    </source>
</reference>
<keyword evidence="2 5" id="KW-0436">Ligase</keyword>
<feature type="domain" description="AMP-dependent synthetase/ligase" evidence="3">
    <location>
        <begin position="14"/>
        <end position="351"/>
    </location>
</feature>
<reference evidence="6 8" key="2">
    <citation type="submission" date="2018-10" db="EMBL/GenBank/DDBJ databases">
        <title>Complete genome sequence of Pseudomonas pelagia strain Kongs-67.</title>
        <authorList>
            <person name="Sinha R.K."/>
            <person name="Krishnan K."/>
        </authorList>
    </citation>
    <scope>NUCLEOTIDE SEQUENCE [LARGE SCALE GENOMIC DNA]</scope>
    <source>
        <strain evidence="6 8">Kongs-67</strain>
    </source>
</reference>
<dbReference type="InterPro" id="IPR045851">
    <property type="entry name" value="AMP-bd_C_sf"/>
</dbReference>
<evidence type="ECO:0000259" key="4">
    <source>
        <dbReference type="Pfam" id="PF13193"/>
    </source>
</evidence>
<gene>
    <name evidence="5" type="ORF">CO192_14855</name>
    <name evidence="6" type="ORF">EAO82_03805</name>
</gene>
<name>A0AA91Z573_9GAMM</name>
<dbReference type="InterPro" id="IPR025110">
    <property type="entry name" value="AMP-bd_C"/>
</dbReference>
<evidence type="ECO:0000256" key="2">
    <source>
        <dbReference type="ARBA" id="ARBA00022598"/>
    </source>
</evidence>